<dbReference type="EMBL" id="OANU01000159">
    <property type="protein sequence ID" value="SNX50856.1"/>
    <property type="molecule type" value="Genomic_DNA"/>
</dbReference>
<dbReference type="Pfam" id="PF22016">
    <property type="entry name" value="DUF6933"/>
    <property type="match status" value="1"/>
</dbReference>
<evidence type="ECO:0000313" key="2">
    <source>
        <dbReference type="EMBL" id="SNX50856.1"/>
    </source>
</evidence>
<keyword evidence="3" id="KW-1185">Reference proteome</keyword>
<feature type="domain" description="DUF6933" evidence="1">
    <location>
        <begin position="60"/>
        <end position="202"/>
    </location>
</feature>
<dbReference type="InterPro" id="IPR053864">
    <property type="entry name" value="DUF6933"/>
</dbReference>
<dbReference type="RefSeq" id="WP_096995723.1">
    <property type="nucleotide sequence ID" value="NZ_JBHSII010000001.1"/>
</dbReference>
<dbReference type="AlphaFoldDB" id="A0A240EQG6"/>
<name>A0A240EQG6_9VIBR</name>
<sequence length="238" mass="27595">MIVFNCTKASADFFTVTRSGEKLTCLTPAPDKTIAESMEKDLSHVSFSYDDDLKRTEVFQWQWVVHCVSVKRKKYFLVMDFDTRYCLAFAAGRKGDEIHFLNQFEEQLKANFRYFIDVNQSSQELASELIDTYDRYTQSVAFHQRNDRSVQAHLNEVAWHFEGLCSEVGMLSDRMDFLRFSVTAGNIPRKKKGEQSYFYAKDNFYQFWFDHFHSSGETANNNVIEMLTPSNNSGSGSS</sequence>
<proteinExistence type="predicted"/>
<organism evidence="2 3">
    <name type="scientific">Vibrio thalassae</name>
    <dbReference type="NCBI Taxonomy" id="1243014"/>
    <lineage>
        <taxon>Bacteria</taxon>
        <taxon>Pseudomonadati</taxon>
        <taxon>Pseudomonadota</taxon>
        <taxon>Gammaproteobacteria</taxon>
        <taxon>Vibrionales</taxon>
        <taxon>Vibrionaceae</taxon>
        <taxon>Vibrio</taxon>
    </lineage>
</organism>
<dbReference type="OrthoDB" id="6947307at2"/>
<protein>
    <recommendedName>
        <fullName evidence="1">DUF6933 domain-containing protein</fullName>
    </recommendedName>
</protein>
<evidence type="ECO:0000259" key="1">
    <source>
        <dbReference type="Pfam" id="PF22016"/>
    </source>
</evidence>
<gene>
    <name evidence="2" type="ORF">VTH8203_04530</name>
</gene>
<evidence type="ECO:0000313" key="3">
    <source>
        <dbReference type="Proteomes" id="UP000219336"/>
    </source>
</evidence>
<reference evidence="3" key="1">
    <citation type="submission" date="2016-06" db="EMBL/GenBank/DDBJ databases">
        <authorList>
            <person name="Rodrigo-Torres L."/>
            <person name="Arahal R.D."/>
            <person name="Lucena T."/>
        </authorList>
    </citation>
    <scope>NUCLEOTIDE SEQUENCE [LARGE SCALE GENOMIC DNA]</scope>
    <source>
        <strain evidence="3">CECT8203</strain>
    </source>
</reference>
<dbReference type="Proteomes" id="UP000219336">
    <property type="component" value="Unassembled WGS sequence"/>
</dbReference>
<accession>A0A240EQG6</accession>